<protein>
    <recommendedName>
        <fullName evidence="3">STAS/SEC14 domain-containing protein</fullName>
    </recommendedName>
</protein>
<dbReference type="Proteomes" id="UP001597197">
    <property type="component" value="Unassembled WGS sequence"/>
</dbReference>
<accession>A0ABW4QS82</accession>
<evidence type="ECO:0000313" key="1">
    <source>
        <dbReference type="EMBL" id="MFD1872444.1"/>
    </source>
</evidence>
<name>A0ABW4QS82_9BACT</name>
<dbReference type="RefSeq" id="WP_382312863.1">
    <property type="nucleotide sequence ID" value="NZ_JBHUFD010000003.1"/>
</dbReference>
<organism evidence="1 2">
    <name type="scientific">Hymenobacter bucti</name>
    <dbReference type="NCBI Taxonomy" id="1844114"/>
    <lineage>
        <taxon>Bacteria</taxon>
        <taxon>Pseudomonadati</taxon>
        <taxon>Bacteroidota</taxon>
        <taxon>Cytophagia</taxon>
        <taxon>Cytophagales</taxon>
        <taxon>Hymenobacteraceae</taxon>
        <taxon>Hymenobacter</taxon>
    </lineage>
</organism>
<evidence type="ECO:0008006" key="3">
    <source>
        <dbReference type="Google" id="ProtNLM"/>
    </source>
</evidence>
<keyword evidence="2" id="KW-1185">Reference proteome</keyword>
<dbReference type="EMBL" id="JBHUFD010000003">
    <property type="protein sequence ID" value="MFD1872444.1"/>
    <property type="molecule type" value="Genomic_DNA"/>
</dbReference>
<sequence>MLIHSLLDTDGSRCTLTLDEPNAWLRATWRGFIDSEEANRGADSYLKQLADLRCPYLLNDNSDLHGPWFDSLDWLMRIWAPQAARMGLRYVAHVVQTDTKHDTITEAPLNPAACLFELQIFEKVAVAEEWLRSCQARAAATVPQ</sequence>
<proteinExistence type="predicted"/>
<evidence type="ECO:0000313" key="2">
    <source>
        <dbReference type="Proteomes" id="UP001597197"/>
    </source>
</evidence>
<gene>
    <name evidence="1" type="ORF">ACFSDX_08395</name>
</gene>
<reference evidence="2" key="1">
    <citation type="journal article" date="2019" name="Int. J. Syst. Evol. Microbiol.">
        <title>The Global Catalogue of Microorganisms (GCM) 10K type strain sequencing project: providing services to taxonomists for standard genome sequencing and annotation.</title>
        <authorList>
            <consortium name="The Broad Institute Genomics Platform"/>
            <consortium name="The Broad Institute Genome Sequencing Center for Infectious Disease"/>
            <person name="Wu L."/>
            <person name="Ma J."/>
        </authorList>
    </citation>
    <scope>NUCLEOTIDE SEQUENCE [LARGE SCALE GENOMIC DNA]</scope>
    <source>
        <strain evidence="2">CGMCC 1.15795</strain>
    </source>
</reference>
<comment type="caution">
    <text evidence="1">The sequence shown here is derived from an EMBL/GenBank/DDBJ whole genome shotgun (WGS) entry which is preliminary data.</text>
</comment>